<dbReference type="InterPro" id="IPR000212">
    <property type="entry name" value="DNA_helicase_UvrD/REP"/>
</dbReference>
<evidence type="ECO:0000256" key="7">
    <source>
        <dbReference type="ARBA" id="ARBA00034808"/>
    </source>
</evidence>
<dbReference type="Gene3D" id="3.40.50.300">
    <property type="entry name" value="P-loop containing nucleotide triphosphate hydrolases"/>
    <property type="match status" value="2"/>
</dbReference>
<evidence type="ECO:0000256" key="4">
    <source>
        <dbReference type="ARBA" id="ARBA00022840"/>
    </source>
</evidence>
<dbReference type="Proteomes" id="UP000241118">
    <property type="component" value="Unassembled WGS sequence"/>
</dbReference>
<dbReference type="InterPro" id="IPR014017">
    <property type="entry name" value="DNA_helicase_UvrD-like_C"/>
</dbReference>
<evidence type="ECO:0000256" key="9">
    <source>
        <dbReference type="PROSITE-ProRule" id="PRU00560"/>
    </source>
</evidence>
<evidence type="ECO:0000256" key="5">
    <source>
        <dbReference type="ARBA" id="ARBA00023235"/>
    </source>
</evidence>
<evidence type="ECO:0000256" key="1">
    <source>
        <dbReference type="ARBA" id="ARBA00022741"/>
    </source>
</evidence>
<evidence type="ECO:0000256" key="2">
    <source>
        <dbReference type="ARBA" id="ARBA00022801"/>
    </source>
</evidence>
<keyword evidence="3 9" id="KW-0347">Helicase</keyword>
<dbReference type="Pfam" id="PF00580">
    <property type="entry name" value="UvrD-helicase"/>
    <property type="match status" value="1"/>
</dbReference>
<proteinExistence type="predicted"/>
<gene>
    <name evidence="11" type="ORF">B0I31_103335</name>
</gene>
<keyword evidence="1 9" id="KW-0547">Nucleotide-binding</keyword>
<dbReference type="OrthoDB" id="3196525at2"/>
<dbReference type="EC" id="5.6.2.4" evidence="7"/>
<comment type="caution">
    <text evidence="11">The sequence shown here is derived from an EMBL/GenBank/DDBJ whole genome shotgun (WGS) entry which is preliminary data.</text>
</comment>
<protein>
    <recommendedName>
        <fullName evidence="7">DNA 3'-5' helicase</fullName>
        <ecNumber evidence="7">5.6.2.4</ecNumber>
    </recommendedName>
</protein>
<comment type="catalytic activity">
    <reaction evidence="8">
        <text>ATP + H2O = ADP + phosphate + H(+)</text>
        <dbReference type="Rhea" id="RHEA:13065"/>
        <dbReference type="ChEBI" id="CHEBI:15377"/>
        <dbReference type="ChEBI" id="CHEBI:15378"/>
        <dbReference type="ChEBI" id="CHEBI:30616"/>
        <dbReference type="ChEBI" id="CHEBI:43474"/>
        <dbReference type="ChEBI" id="CHEBI:456216"/>
        <dbReference type="EC" id="5.6.2.4"/>
    </reaction>
</comment>
<dbReference type="PROSITE" id="PS51198">
    <property type="entry name" value="UVRD_HELICASE_ATP_BIND"/>
    <property type="match status" value="1"/>
</dbReference>
<organism evidence="11 12">
    <name type="scientific">Saccharothrix carnea</name>
    <dbReference type="NCBI Taxonomy" id="1280637"/>
    <lineage>
        <taxon>Bacteria</taxon>
        <taxon>Bacillati</taxon>
        <taxon>Actinomycetota</taxon>
        <taxon>Actinomycetes</taxon>
        <taxon>Pseudonocardiales</taxon>
        <taxon>Pseudonocardiaceae</taxon>
        <taxon>Saccharothrix</taxon>
    </lineage>
</organism>
<comment type="catalytic activity">
    <reaction evidence="6">
        <text>Couples ATP hydrolysis with the unwinding of duplex DNA by translocating in the 3'-5' direction.</text>
        <dbReference type="EC" id="5.6.2.4"/>
    </reaction>
</comment>
<dbReference type="InterPro" id="IPR014016">
    <property type="entry name" value="UvrD-like_ATP-bd"/>
</dbReference>
<dbReference type="PANTHER" id="PTHR11070:SF45">
    <property type="entry name" value="DNA 3'-5' HELICASE"/>
    <property type="match status" value="1"/>
</dbReference>
<keyword evidence="5" id="KW-0413">Isomerase</keyword>
<dbReference type="GO" id="GO:0043138">
    <property type="term" value="F:3'-5' DNA helicase activity"/>
    <property type="evidence" value="ECO:0007669"/>
    <property type="project" value="UniProtKB-EC"/>
</dbReference>
<dbReference type="GO" id="GO:0016887">
    <property type="term" value="F:ATP hydrolysis activity"/>
    <property type="evidence" value="ECO:0007669"/>
    <property type="project" value="RHEA"/>
</dbReference>
<dbReference type="EMBL" id="PYAX01000003">
    <property type="protein sequence ID" value="PSL56582.1"/>
    <property type="molecule type" value="Genomic_DNA"/>
</dbReference>
<evidence type="ECO:0000259" key="10">
    <source>
        <dbReference type="PROSITE" id="PS51198"/>
    </source>
</evidence>
<dbReference type="GO" id="GO:0000725">
    <property type="term" value="P:recombinational repair"/>
    <property type="evidence" value="ECO:0007669"/>
    <property type="project" value="TreeGrafter"/>
</dbReference>
<evidence type="ECO:0000256" key="6">
    <source>
        <dbReference type="ARBA" id="ARBA00034617"/>
    </source>
</evidence>
<dbReference type="RefSeq" id="WP_106615022.1">
    <property type="nucleotide sequence ID" value="NZ_PYAX01000003.1"/>
</dbReference>
<keyword evidence="12" id="KW-1185">Reference proteome</keyword>
<sequence length="681" mass="75539">MPRLGIAKDFLSDYTKLEKNVQRSVLEAIGRFGEHTHAGLHLEKLTASRDPRIRTIRITKFWRGVVLAPEKGEDYTLLAVLQHDDAIAFATSRVFTVNQVVGVLEVRNQEALDHLEPALREVATAAPERLFEHVKDSDLFTLGIDDKVLPLVRVLTTEAHLEALENLLPAPQYDALVALAAGMTVEQAWEEVCRHLATEAPPSEVDPEDLTAAIERTPDRYALVSGPDELAEILAHPFAAWRVFLHGRQRVIAYRTSFSGPTMVSGGAGTGKTVTALHRAAFLSARGSVLLTTYTRNLADALARQLDLLDRTPENVEVVNVDRFAHRVVREATGRQPDVPTTRDLQRLWQDVARETGFSAVFLQREWEQVVLAQNLRDKQAYLDCTRHGRGRGIGTAQREQVWAAIARVVDELRRTNQRTHLQVAADAAEILASRGKPPYNHVVVDEAQDLHPMQWRLLRAAVSPGQDDLFVVGDPHQRIYENRVSLATLGINVRGRSHRLSVNYRTTQEILSWSVRVLSGAVEGLDDAPDSLDGYRSPMHGRRPEVRGFADREAELSALHDQVALWIGSGVEASSIGVAARTSDVVRQAREALRDHPDVHVSTMHGMKGLEFRCVALVGVEQDVVPLRVAVTSETEDTVAHGHDVLRERCLLFVAATRARDAVRVSYSRAGSPFLDATKG</sequence>
<reference evidence="11 12" key="1">
    <citation type="submission" date="2018-03" db="EMBL/GenBank/DDBJ databases">
        <title>Genomic Encyclopedia of Type Strains, Phase III (KMG-III): the genomes of soil and plant-associated and newly described type strains.</title>
        <authorList>
            <person name="Whitman W."/>
        </authorList>
    </citation>
    <scope>NUCLEOTIDE SEQUENCE [LARGE SCALE GENOMIC DNA]</scope>
    <source>
        <strain evidence="11 12">CGMCC 4.7097</strain>
    </source>
</reference>
<evidence type="ECO:0000256" key="3">
    <source>
        <dbReference type="ARBA" id="ARBA00022806"/>
    </source>
</evidence>
<dbReference type="SUPFAM" id="SSF52540">
    <property type="entry name" value="P-loop containing nucleoside triphosphate hydrolases"/>
    <property type="match status" value="1"/>
</dbReference>
<evidence type="ECO:0000313" key="12">
    <source>
        <dbReference type="Proteomes" id="UP000241118"/>
    </source>
</evidence>
<accession>A0A2P8IDP6</accession>
<evidence type="ECO:0000313" key="11">
    <source>
        <dbReference type="EMBL" id="PSL56582.1"/>
    </source>
</evidence>
<feature type="binding site" evidence="9">
    <location>
        <begin position="266"/>
        <end position="273"/>
    </location>
    <ligand>
        <name>ATP</name>
        <dbReference type="ChEBI" id="CHEBI:30616"/>
    </ligand>
</feature>
<dbReference type="Pfam" id="PF13361">
    <property type="entry name" value="UvrD_C"/>
    <property type="match status" value="1"/>
</dbReference>
<name>A0A2P8IDP6_SACCR</name>
<dbReference type="PANTHER" id="PTHR11070">
    <property type="entry name" value="UVRD / RECB / PCRA DNA HELICASE FAMILY MEMBER"/>
    <property type="match status" value="1"/>
</dbReference>
<dbReference type="GO" id="GO:0003677">
    <property type="term" value="F:DNA binding"/>
    <property type="evidence" value="ECO:0007669"/>
    <property type="project" value="InterPro"/>
</dbReference>
<dbReference type="GO" id="GO:0005524">
    <property type="term" value="F:ATP binding"/>
    <property type="evidence" value="ECO:0007669"/>
    <property type="project" value="UniProtKB-UniRule"/>
</dbReference>
<feature type="domain" description="UvrD-like helicase ATP-binding" evidence="10">
    <location>
        <begin position="245"/>
        <end position="508"/>
    </location>
</feature>
<evidence type="ECO:0000256" key="8">
    <source>
        <dbReference type="ARBA" id="ARBA00048988"/>
    </source>
</evidence>
<dbReference type="AlphaFoldDB" id="A0A2P8IDP6"/>
<keyword evidence="4 9" id="KW-0067">ATP-binding</keyword>
<dbReference type="InterPro" id="IPR027417">
    <property type="entry name" value="P-loop_NTPase"/>
</dbReference>
<keyword evidence="2 9" id="KW-0378">Hydrolase</keyword>